<dbReference type="Pfam" id="PF01494">
    <property type="entry name" value="FAD_binding_3"/>
    <property type="match status" value="1"/>
</dbReference>
<reference evidence="2 3" key="1">
    <citation type="submission" date="2024-04" db="EMBL/GenBank/DDBJ databases">
        <title>Phylogenomic analyses of a clade within the roseobacter group suggest taxonomic reassignments of species of the genera Aestuariivita, Citreicella, Loktanella, Nautella, Pelagibaca, Ruegeria, Thalassobius, Thiobacimonas and Tropicibacter, and the proposal o.</title>
        <authorList>
            <person name="Jeon C.O."/>
        </authorList>
    </citation>
    <scope>NUCLEOTIDE SEQUENCE [LARGE SCALE GENOMIC DNA]</scope>
    <source>
        <strain evidence="2 3">G8-12</strain>
    </source>
</reference>
<dbReference type="KEGG" id="yag:AABB28_04700"/>
<dbReference type="RefSeq" id="WP_342070947.1">
    <property type="nucleotide sequence ID" value="NZ_CP151762.1"/>
</dbReference>
<dbReference type="GO" id="GO:0071949">
    <property type="term" value="F:FAD binding"/>
    <property type="evidence" value="ECO:0007669"/>
    <property type="project" value="InterPro"/>
</dbReference>
<organism evidence="2 3">
    <name type="scientific">Yoonia algicola</name>
    <dbReference type="NCBI Taxonomy" id="3137368"/>
    <lineage>
        <taxon>Bacteria</taxon>
        <taxon>Pseudomonadati</taxon>
        <taxon>Pseudomonadota</taxon>
        <taxon>Alphaproteobacteria</taxon>
        <taxon>Rhodobacterales</taxon>
        <taxon>Paracoccaceae</taxon>
        <taxon>Yoonia</taxon>
    </lineage>
</organism>
<name>A0AAN0M7L7_9RHOB</name>
<evidence type="ECO:0000259" key="1">
    <source>
        <dbReference type="Pfam" id="PF01494"/>
    </source>
</evidence>
<dbReference type="InterPro" id="IPR002938">
    <property type="entry name" value="FAD-bd"/>
</dbReference>
<keyword evidence="2" id="KW-0503">Monooxygenase</keyword>
<dbReference type="Proteomes" id="UP001451782">
    <property type="component" value="Chromosome"/>
</dbReference>
<dbReference type="InterPro" id="IPR036188">
    <property type="entry name" value="FAD/NAD-bd_sf"/>
</dbReference>
<dbReference type="AlphaFoldDB" id="A0AAN0M7L7"/>
<evidence type="ECO:0000313" key="3">
    <source>
        <dbReference type="Proteomes" id="UP001451782"/>
    </source>
</evidence>
<keyword evidence="2" id="KW-0560">Oxidoreductase</keyword>
<proteinExistence type="predicted"/>
<dbReference type="SUPFAM" id="SSF51905">
    <property type="entry name" value="FAD/NAD(P)-binding domain"/>
    <property type="match status" value="1"/>
</dbReference>
<dbReference type="PANTHER" id="PTHR47469">
    <property type="entry name" value="MONOOXYGENASE-LIKE"/>
    <property type="match status" value="1"/>
</dbReference>
<dbReference type="GO" id="GO:0004497">
    <property type="term" value="F:monooxygenase activity"/>
    <property type="evidence" value="ECO:0007669"/>
    <property type="project" value="UniProtKB-KW"/>
</dbReference>
<keyword evidence="3" id="KW-1185">Reference proteome</keyword>
<protein>
    <submittedName>
        <fullName evidence="2">FAD-dependent monooxygenase</fullName>
    </submittedName>
</protein>
<accession>A0AAN0M7L7</accession>
<feature type="domain" description="FAD-binding" evidence="1">
    <location>
        <begin position="35"/>
        <end position="93"/>
    </location>
</feature>
<gene>
    <name evidence="2" type="ORF">AABB28_04700</name>
</gene>
<dbReference type="InterPro" id="IPR053212">
    <property type="entry name" value="DHP_3-monooxygenase"/>
</dbReference>
<dbReference type="EMBL" id="CP151762">
    <property type="protein sequence ID" value="WZU64583.1"/>
    <property type="molecule type" value="Genomic_DNA"/>
</dbReference>
<dbReference type="PANTHER" id="PTHR47469:SF2">
    <property type="entry name" value="OS06G0597600 PROTEIN"/>
    <property type="match status" value="1"/>
</dbReference>
<evidence type="ECO:0000313" key="2">
    <source>
        <dbReference type="EMBL" id="WZU64583.1"/>
    </source>
</evidence>
<dbReference type="Gene3D" id="3.50.50.60">
    <property type="entry name" value="FAD/NAD(P)-binding domain"/>
    <property type="match status" value="1"/>
</dbReference>
<sequence>MREDAHRLLAPQFSTILDAVEAPFFTPIYDHASPAMAVGRAAMVGDAAFVARPHVGAGVTKAAQDAQALCDCLAAAETVEAGLQAYHDARHQADMIAYKRGQHMGEYMVPKYETAEQKAEWANEHNIDTIMRDTAVMNYY</sequence>